<dbReference type="OrthoDB" id="3830559at2"/>
<feature type="transmembrane region" description="Helical" evidence="1">
    <location>
        <begin position="221"/>
        <end position="246"/>
    </location>
</feature>
<evidence type="ECO:0000313" key="3">
    <source>
        <dbReference type="Proteomes" id="UP000267128"/>
    </source>
</evidence>
<gene>
    <name evidence="2" type="ORF">EFK50_10340</name>
</gene>
<protein>
    <submittedName>
        <fullName evidence="2">Type II secretion system protein</fullName>
    </submittedName>
</protein>
<evidence type="ECO:0000256" key="1">
    <source>
        <dbReference type="SAM" id="Phobius"/>
    </source>
</evidence>
<dbReference type="PANTHER" id="PTHR35007:SF4">
    <property type="entry name" value="CONSERVED TRANSMEMBRANE PROTEIN-RELATED"/>
    <property type="match status" value="1"/>
</dbReference>
<dbReference type="RefSeq" id="WP_123227483.1">
    <property type="nucleotide sequence ID" value="NZ_RJSE01000007.1"/>
</dbReference>
<keyword evidence="1" id="KW-0472">Membrane</keyword>
<keyword evidence="3" id="KW-1185">Reference proteome</keyword>
<reference evidence="2 3" key="1">
    <citation type="submission" date="2018-11" db="EMBL/GenBank/DDBJ databases">
        <authorList>
            <person name="Li F."/>
        </authorList>
    </citation>
    <scope>NUCLEOTIDE SEQUENCE [LARGE SCALE GENOMIC DNA]</scope>
    <source>
        <strain evidence="2 3">Gsoil 097</strain>
    </source>
</reference>
<dbReference type="PANTHER" id="PTHR35007">
    <property type="entry name" value="INTEGRAL MEMBRANE PROTEIN-RELATED"/>
    <property type="match status" value="1"/>
</dbReference>
<comment type="caution">
    <text evidence="2">The sequence shown here is derived from an EMBL/GenBank/DDBJ whole genome shotgun (WGS) entry which is preliminary data.</text>
</comment>
<proteinExistence type="predicted"/>
<accession>A0A3N0CFE4</accession>
<feature type="transmembrane region" description="Helical" evidence="1">
    <location>
        <begin position="37"/>
        <end position="68"/>
    </location>
</feature>
<dbReference type="EMBL" id="RJSE01000007">
    <property type="protein sequence ID" value="RNL62187.1"/>
    <property type="molecule type" value="Genomic_DNA"/>
</dbReference>
<sequence>MTTRLLAAVGFGVALLMLTRPRSPLPPSRRALTVGAVVALGVGGAVLVVALKLPVVTVALAGAASMVATREAGRRRARSIAARRRDAAISACSGLAADLQAGRTPTAALAAIAVEWDEFGEVASAGQIGADVPAALRRLADEPGAGSLRWVAASWTVAHRSGAGLAGAVDLAAAAMLDERATLAVLDTELASARATARLLAVLPLGVLLLGQGVGGDPFGFLFGSVVGTGCLVAGLLLAWVGLAWIERIADGIRSA</sequence>
<organism evidence="2 3">
    <name type="scientific">Nocardioides marmoriginsengisoli</name>
    <dbReference type="NCBI Taxonomy" id="661483"/>
    <lineage>
        <taxon>Bacteria</taxon>
        <taxon>Bacillati</taxon>
        <taxon>Actinomycetota</taxon>
        <taxon>Actinomycetes</taxon>
        <taxon>Propionibacteriales</taxon>
        <taxon>Nocardioidaceae</taxon>
        <taxon>Nocardioides</taxon>
    </lineage>
</organism>
<evidence type="ECO:0000313" key="2">
    <source>
        <dbReference type="EMBL" id="RNL62187.1"/>
    </source>
</evidence>
<keyword evidence="1" id="KW-0812">Transmembrane</keyword>
<feature type="transmembrane region" description="Helical" evidence="1">
    <location>
        <begin position="197"/>
        <end position="215"/>
    </location>
</feature>
<dbReference type="AlphaFoldDB" id="A0A3N0CFE4"/>
<keyword evidence="1" id="KW-1133">Transmembrane helix</keyword>
<dbReference type="Proteomes" id="UP000267128">
    <property type="component" value="Unassembled WGS sequence"/>
</dbReference>
<name>A0A3N0CFE4_9ACTN</name>